<sequence length="116" mass="13242">MDMDSISLSRKVFCKEFEGQDEDKDLHRIISPSFPRWPPPPSPDGVGEEIDLDMPQMPSPIKLSMRTGTPTAQRAEITYKPSLSSRPSFIFHEHDFIPIRNDDDDDGKNEDPKKVD</sequence>
<accession>A0ABD3SHB5</accession>
<dbReference type="EMBL" id="JALLPB020000029">
    <property type="protein sequence ID" value="KAL3823801.1"/>
    <property type="molecule type" value="Genomic_DNA"/>
</dbReference>
<comment type="caution">
    <text evidence="2">The sequence shown here is derived from an EMBL/GenBank/DDBJ whole genome shotgun (WGS) entry which is preliminary data.</text>
</comment>
<dbReference type="Proteomes" id="UP001530377">
    <property type="component" value="Unassembled WGS sequence"/>
</dbReference>
<evidence type="ECO:0000256" key="1">
    <source>
        <dbReference type="SAM" id="MobiDB-lite"/>
    </source>
</evidence>
<name>A0ABD3SHB5_9STRA</name>
<keyword evidence="3" id="KW-1185">Reference proteome</keyword>
<dbReference type="AlphaFoldDB" id="A0ABD3SHB5"/>
<proteinExistence type="predicted"/>
<protein>
    <submittedName>
        <fullName evidence="2">Uncharacterized protein</fullName>
    </submittedName>
</protein>
<gene>
    <name evidence="2" type="ORF">ACHAXA_011588</name>
</gene>
<reference evidence="2 3" key="1">
    <citation type="submission" date="2024-10" db="EMBL/GenBank/DDBJ databases">
        <title>Updated reference genomes for cyclostephanoid diatoms.</title>
        <authorList>
            <person name="Roberts W.R."/>
            <person name="Alverson A.J."/>
        </authorList>
    </citation>
    <scope>NUCLEOTIDE SEQUENCE [LARGE SCALE GENOMIC DNA]</scope>
    <source>
        <strain evidence="2 3">AJA228-03</strain>
    </source>
</reference>
<feature type="region of interest" description="Disordered" evidence="1">
    <location>
        <begin position="97"/>
        <end position="116"/>
    </location>
</feature>
<feature type="region of interest" description="Disordered" evidence="1">
    <location>
        <begin position="30"/>
        <end position="70"/>
    </location>
</feature>
<evidence type="ECO:0000313" key="2">
    <source>
        <dbReference type="EMBL" id="KAL3823801.1"/>
    </source>
</evidence>
<evidence type="ECO:0000313" key="3">
    <source>
        <dbReference type="Proteomes" id="UP001530377"/>
    </source>
</evidence>
<organism evidence="2 3">
    <name type="scientific">Cyclostephanos tholiformis</name>
    <dbReference type="NCBI Taxonomy" id="382380"/>
    <lineage>
        <taxon>Eukaryota</taxon>
        <taxon>Sar</taxon>
        <taxon>Stramenopiles</taxon>
        <taxon>Ochrophyta</taxon>
        <taxon>Bacillariophyta</taxon>
        <taxon>Coscinodiscophyceae</taxon>
        <taxon>Thalassiosirophycidae</taxon>
        <taxon>Stephanodiscales</taxon>
        <taxon>Stephanodiscaceae</taxon>
        <taxon>Cyclostephanos</taxon>
    </lineage>
</organism>